<dbReference type="NCBIfam" id="TIGR02772">
    <property type="entry name" value="Ku_bact"/>
    <property type="match status" value="1"/>
</dbReference>
<proteinExistence type="inferred from homology"/>
<dbReference type="FunFam" id="2.40.290.10:FF:000004">
    <property type="entry name" value="Non-homologous end joining protein Ku"/>
    <property type="match status" value="1"/>
</dbReference>
<evidence type="ECO:0000256" key="4">
    <source>
        <dbReference type="SAM" id="MobiDB-lite"/>
    </source>
</evidence>
<dbReference type="InterPro" id="IPR016194">
    <property type="entry name" value="SPOC-like_C_dom_sf"/>
</dbReference>
<name>A0A917ZUF9_9ACTN</name>
<feature type="compositionally biased region" description="Basic and acidic residues" evidence="4">
    <location>
        <begin position="342"/>
        <end position="351"/>
    </location>
</feature>
<evidence type="ECO:0000313" key="7">
    <source>
        <dbReference type="Proteomes" id="UP000641932"/>
    </source>
</evidence>
<dbReference type="CDD" id="cd00789">
    <property type="entry name" value="KU_like"/>
    <property type="match status" value="1"/>
</dbReference>
<dbReference type="RefSeq" id="WP_189134436.1">
    <property type="nucleotide sequence ID" value="NZ_BMMS01000027.1"/>
</dbReference>
<evidence type="ECO:0000256" key="2">
    <source>
        <dbReference type="ARBA" id="ARBA00023172"/>
    </source>
</evidence>
<dbReference type="PANTHER" id="PTHR41251:SF1">
    <property type="entry name" value="NON-HOMOLOGOUS END JOINING PROTEIN KU"/>
    <property type="match status" value="1"/>
</dbReference>
<comment type="subunit">
    <text evidence="3">Homodimer. Interacts with LigD.</text>
</comment>
<dbReference type="GO" id="GO:0003690">
    <property type="term" value="F:double-stranded DNA binding"/>
    <property type="evidence" value="ECO:0007669"/>
    <property type="project" value="UniProtKB-UniRule"/>
</dbReference>
<protein>
    <recommendedName>
        <fullName evidence="3">Non-homologous end joining protein Ku</fullName>
    </recommendedName>
</protein>
<dbReference type="Pfam" id="PF02735">
    <property type="entry name" value="Ku"/>
    <property type="match status" value="1"/>
</dbReference>
<evidence type="ECO:0000256" key="1">
    <source>
        <dbReference type="ARBA" id="ARBA00023125"/>
    </source>
</evidence>
<dbReference type="Gene3D" id="2.40.290.10">
    <property type="match status" value="1"/>
</dbReference>
<dbReference type="InterPro" id="IPR006164">
    <property type="entry name" value="DNA_bd_Ku70/Ku80"/>
</dbReference>
<keyword evidence="1 3" id="KW-0238">DNA-binding</keyword>
<feature type="region of interest" description="Disordered" evidence="4">
    <location>
        <begin position="254"/>
        <end position="374"/>
    </location>
</feature>
<feature type="compositionally biased region" description="Low complexity" evidence="4">
    <location>
        <begin position="308"/>
        <end position="341"/>
    </location>
</feature>
<evidence type="ECO:0000313" key="6">
    <source>
        <dbReference type="EMBL" id="GGO95919.1"/>
    </source>
</evidence>
<evidence type="ECO:0000256" key="3">
    <source>
        <dbReference type="HAMAP-Rule" id="MF_01875"/>
    </source>
</evidence>
<comment type="function">
    <text evidence="3">With LigD forms a non-homologous end joining (NHEJ) DNA repair enzyme, which repairs dsDNA breaks with reduced fidelity. Binds linear dsDNA with 5'- and 3'- overhangs but not closed circular dsDNA nor ssDNA. Recruits and stimulates the ligase activity of LigD.</text>
</comment>
<dbReference type="Proteomes" id="UP000641932">
    <property type="component" value="Unassembled WGS sequence"/>
</dbReference>
<comment type="caution">
    <text evidence="6">The sequence shown here is derived from an EMBL/GenBank/DDBJ whole genome shotgun (WGS) entry which is preliminary data.</text>
</comment>
<dbReference type="PANTHER" id="PTHR41251">
    <property type="entry name" value="NON-HOMOLOGOUS END JOINING PROTEIN KU"/>
    <property type="match status" value="1"/>
</dbReference>
<reference evidence="6" key="2">
    <citation type="submission" date="2020-09" db="EMBL/GenBank/DDBJ databases">
        <authorList>
            <person name="Sun Q."/>
            <person name="Zhou Y."/>
        </authorList>
    </citation>
    <scope>NUCLEOTIDE SEQUENCE</scope>
    <source>
        <strain evidence="6">CGMCC 4.7201</strain>
    </source>
</reference>
<keyword evidence="3" id="KW-0227">DNA damage</keyword>
<dbReference type="SUPFAM" id="SSF100939">
    <property type="entry name" value="SPOC domain-like"/>
    <property type="match status" value="1"/>
</dbReference>
<dbReference type="SMART" id="SM00559">
    <property type="entry name" value="Ku78"/>
    <property type="match status" value="1"/>
</dbReference>
<reference evidence="6" key="1">
    <citation type="journal article" date="2014" name="Int. J. Syst. Evol. Microbiol.">
        <title>Complete genome sequence of Corynebacterium casei LMG S-19264T (=DSM 44701T), isolated from a smear-ripened cheese.</title>
        <authorList>
            <consortium name="US DOE Joint Genome Institute (JGI-PGF)"/>
            <person name="Walter F."/>
            <person name="Albersmeier A."/>
            <person name="Kalinowski J."/>
            <person name="Ruckert C."/>
        </authorList>
    </citation>
    <scope>NUCLEOTIDE SEQUENCE</scope>
    <source>
        <strain evidence="6">CGMCC 4.7201</strain>
    </source>
</reference>
<dbReference type="EMBL" id="BMMS01000027">
    <property type="protein sequence ID" value="GGO95919.1"/>
    <property type="molecule type" value="Genomic_DNA"/>
</dbReference>
<dbReference type="GO" id="GO:0006310">
    <property type="term" value="P:DNA recombination"/>
    <property type="evidence" value="ECO:0007669"/>
    <property type="project" value="UniProtKB-KW"/>
</dbReference>
<evidence type="ECO:0000259" key="5">
    <source>
        <dbReference type="SMART" id="SM00559"/>
    </source>
</evidence>
<organism evidence="6 7">
    <name type="scientific">Wenjunlia tyrosinilytica</name>
    <dbReference type="NCBI Taxonomy" id="1544741"/>
    <lineage>
        <taxon>Bacteria</taxon>
        <taxon>Bacillati</taxon>
        <taxon>Actinomycetota</taxon>
        <taxon>Actinomycetes</taxon>
        <taxon>Kitasatosporales</taxon>
        <taxon>Streptomycetaceae</taxon>
        <taxon>Wenjunlia</taxon>
    </lineage>
</organism>
<keyword evidence="3" id="KW-0234">DNA repair</keyword>
<feature type="compositionally biased region" description="Low complexity" evidence="4">
    <location>
        <begin position="284"/>
        <end position="299"/>
    </location>
</feature>
<sequence length="374" mass="40029">MRSIWKGIISFGLVSVPVQLFSAIQEHRVPLHQVHADDGGRIRLRRVCEEEGKEIPYQEIAKGYEAPDGRTVILTDEDLAQLPLPSKKTIDVLAFVDEDTIDPIMFSTPYYVGSADRAGAKPYTLLREALVDAGQVAVTKVTLRTRESLAVLRVHDDVLVLQTMLWPDEVRPASEAAPEGDTKVRPQELKMARSLMDTLSEGFDLGELHDEYQEALQQVVEARLQGVEPPREAEEVPAASNVIDLMSALRDSVKSVRQSRGEAASAQPEEEEEEALAAAGGGTARTTASRAPSGGAARKSTAKKTAAKKTAAAAAKKTAGRTAAKAPAKTTGKTAAKTAAKAADRTADKTAAKSPAKTTAKKTAKKTASRRKAS</sequence>
<accession>A0A917ZUF9</accession>
<dbReference type="InterPro" id="IPR009187">
    <property type="entry name" value="Prok_Ku"/>
</dbReference>
<feature type="compositionally biased region" description="Basic residues" evidence="4">
    <location>
        <begin position="359"/>
        <end position="374"/>
    </location>
</feature>
<dbReference type="HAMAP" id="MF_01875">
    <property type="entry name" value="Prokaryotic_Ku"/>
    <property type="match status" value="1"/>
</dbReference>
<feature type="domain" description="Ku" evidence="5">
    <location>
        <begin position="52"/>
        <end position="181"/>
    </location>
</feature>
<gene>
    <name evidence="3" type="primary">ku</name>
    <name evidence="6" type="ORF">GCM10012280_54230</name>
</gene>
<dbReference type="GO" id="GO:0006303">
    <property type="term" value="P:double-strand break repair via nonhomologous end joining"/>
    <property type="evidence" value="ECO:0007669"/>
    <property type="project" value="UniProtKB-UniRule"/>
</dbReference>
<keyword evidence="2 3" id="KW-0233">DNA recombination</keyword>
<dbReference type="AlphaFoldDB" id="A0A917ZUF9"/>
<keyword evidence="7" id="KW-1185">Reference proteome</keyword>
<comment type="similarity">
    <text evidence="3">Belongs to the prokaryotic Ku family.</text>
</comment>